<gene>
    <name evidence="2" type="ORF">IW261DRAFT_273807</name>
</gene>
<evidence type="ECO:0000256" key="1">
    <source>
        <dbReference type="SAM" id="Phobius"/>
    </source>
</evidence>
<dbReference type="EMBL" id="JAUEPR010000160">
    <property type="protein sequence ID" value="KAK0460840.1"/>
    <property type="molecule type" value="Genomic_DNA"/>
</dbReference>
<dbReference type="Proteomes" id="UP001175227">
    <property type="component" value="Unassembled WGS sequence"/>
</dbReference>
<name>A0AA39N880_9AGAR</name>
<feature type="transmembrane region" description="Helical" evidence="1">
    <location>
        <begin position="70"/>
        <end position="91"/>
    </location>
</feature>
<organism evidence="2 3">
    <name type="scientific">Armillaria novae-zelandiae</name>
    <dbReference type="NCBI Taxonomy" id="153914"/>
    <lineage>
        <taxon>Eukaryota</taxon>
        <taxon>Fungi</taxon>
        <taxon>Dikarya</taxon>
        <taxon>Basidiomycota</taxon>
        <taxon>Agaricomycotina</taxon>
        <taxon>Agaricomycetes</taxon>
        <taxon>Agaricomycetidae</taxon>
        <taxon>Agaricales</taxon>
        <taxon>Marasmiineae</taxon>
        <taxon>Physalacriaceae</taxon>
        <taxon>Armillaria</taxon>
    </lineage>
</organism>
<keyword evidence="3" id="KW-1185">Reference proteome</keyword>
<evidence type="ECO:0000313" key="3">
    <source>
        <dbReference type="Proteomes" id="UP001175227"/>
    </source>
</evidence>
<keyword evidence="1" id="KW-0812">Transmembrane</keyword>
<keyword evidence="1" id="KW-0472">Membrane</keyword>
<protein>
    <submittedName>
        <fullName evidence="2">Uncharacterized protein</fullName>
    </submittedName>
</protein>
<dbReference type="AlphaFoldDB" id="A0AA39N880"/>
<reference evidence="2" key="1">
    <citation type="submission" date="2023-06" db="EMBL/GenBank/DDBJ databases">
        <authorList>
            <consortium name="Lawrence Berkeley National Laboratory"/>
            <person name="Ahrendt S."/>
            <person name="Sahu N."/>
            <person name="Indic B."/>
            <person name="Wong-Bajracharya J."/>
            <person name="Merenyi Z."/>
            <person name="Ke H.-M."/>
            <person name="Monk M."/>
            <person name="Kocsube S."/>
            <person name="Drula E."/>
            <person name="Lipzen A."/>
            <person name="Balint B."/>
            <person name="Henrissat B."/>
            <person name="Andreopoulos B."/>
            <person name="Martin F.M."/>
            <person name="Harder C.B."/>
            <person name="Rigling D."/>
            <person name="Ford K.L."/>
            <person name="Foster G.D."/>
            <person name="Pangilinan J."/>
            <person name="Papanicolaou A."/>
            <person name="Barry K."/>
            <person name="LaButti K."/>
            <person name="Viragh M."/>
            <person name="Koriabine M."/>
            <person name="Yan M."/>
            <person name="Riley R."/>
            <person name="Champramary S."/>
            <person name="Plett K.L."/>
            <person name="Tsai I.J."/>
            <person name="Slot J."/>
            <person name="Sipos G."/>
            <person name="Plett J."/>
            <person name="Nagy L.G."/>
            <person name="Grigoriev I.V."/>
        </authorList>
    </citation>
    <scope>NUCLEOTIDE SEQUENCE</scope>
    <source>
        <strain evidence="2">ICMP 16352</strain>
    </source>
</reference>
<proteinExistence type="predicted"/>
<keyword evidence="1" id="KW-1133">Transmembrane helix</keyword>
<accession>A0AA39N880</accession>
<sequence>MLLLYQIRASTNRPIHDTLPVAKFLGVYTDAGLWWKEQSAAAIKQEDDWIIQFQHLGRVSSGVSRESMRLTYISIAIPRIATLIIFCIYAVRMRLMILMIHLNRYVWIYSRDKQRRQCRANRKESGIYI</sequence>
<evidence type="ECO:0000313" key="2">
    <source>
        <dbReference type="EMBL" id="KAK0460840.1"/>
    </source>
</evidence>
<comment type="caution">
    <text evidence="2">The sequence shown here is derived from an EMBL/GenBank/DDBJ whole genome shotgun (WGS) entry which is preliminary data.</text>
</comment>